<keyword evidence="1" id="KW-0378">Hydrolase</keyword>
<dbReference type="EMBL" id="JACJID010000001">
    <property type="protein sequence ID" value="MBA8924169.1"/>
    <property type="molecule type" value="Genomic_DNA"/>
</dbReference>
<gene>
    <name evidence="1" type="ORF">BC739_001366</name>
</gene>
<organism evidence="1 2">
    <name type="scientific">Kutzneria viridogrisea</name>
    <dbReference type="NCBI Taxonomy" id="47990"/>
    <lineage>
        <taxon>Bacteria</taxon>
        <taxon>Bacillati</taxon>
        <taxon>Actinomycetota</taxon>
        <taxon>Actinomycetes</taxon>
        <taxon>Pseudonocardiales</taxon>
        <taxon>Pseudonocardiaceae</taxon>
        <taxon>Kutzneria</taxon>
    </lineage>
</organism>
<dbReference type="GO" id="GO:0052834">
    <property type="term" value="F:inositol monophosphate phosphatase activity"/>
    <property type="evidence" value="ECO:0007669"/>
    <property type="project" value="UniProtKB-EC"/>
</dbReference>
<dbReference type="EC" id="3.1.3.25" evidence="1"/>
<dbReference type="Gene3D" id="3.30.540.10">
    <property type="entry name" value="Fructose-1,6-Bisphosphatase, subunit A, domain 1"/>
    <property type="match status" value="1"/>
</dbReference>
<evidence type="ECO:0000313" key="2">
    <source>
        <dbReference type="Proteomes" id="UP000517916"/>
    </source>
</evidence>
<reference evidence="1 2" key="1">
    <citation type="submission" date="2020-08" db="EMBL/GenBank/DDBJ databases">
        <title>Genomic Encyclopedia of Archaeal and Bacterial Type Strains, Phase II (KMG-II): from individual species to whole genera.</title>
        <authorList>
            <person name="Goeker M."/>
        </authorList>
    </citation>
    <scope>NUCLEOTIDE SEQUENCE [LARGE SCALE GENOMIC DNA]</scope>
    <source>
        <strain evidence="1 2">DSM 43850</strain>
    </source>
</reference>
<dbReference type="Proteomes" id="UP000517916">
    <property type="component" value="Unassembled WGS sequence"/>
</dbReference>
<protein>
    <submittedName>
        <fullName evidence="1">Myo-inositol-1(Or 4)-monophosphatase</fullName>
        <ecNumber evidence="1">3.1.3.25</ecNumber>
    </submittedName>
</protein>
<dbReference type="RefSeq" id="WP_030109031.1">
    <property type="nucleotide sequence ID" value="NZ_BAAABQ010000079.1"/>
</dbReference>
<dbReference type="Gene3D" id="3.40.190.80">
    <property type="match status" value="1"/>
</dbReference>
<comment type="caution">
    <text evidence="1">The sequence shown here is derived from an EMBL/GenBank/DDBJ whole genome shotgun (WGS) entry which is preliminary data.</text>
</comment>
<proteinExistence type="predicted"/>
<dbReference type="SUPFAM" id="SSF56655">
    <property type="entry name" value="Carbohydrate phosphatase"/>
    <property type="match status" value="1"/>
</dbReference>
<sequence length="264" mass="27467">MSVDSTLLPEVRAVVQAAGARLRERFTPGSRPGDLDAVLAALQANDEASLQVLRKGLLAARPGARWAEDELAGGPLPAGEWWVTDPVEGNINHVHGMTDWSVTATLVRDNEPVLTVVHLPLAGDTYTAVRGGGAFRNGTRLSTSAKTGLEAAFVGTGQAKPGEGAETFRRIGQSVTAMLDAALVGKMSVPATLLLIQVAAGRMDLFWQYSDVRSGLMAGALLVAEAGGVVTDTRGEPWTPASRDFLAAAPGVHPAAVDVLSTIA</sequence>
<dbReference type="Pfam" id="PF00459">
    <property type="entry name" value="Inositol_P"/>
    <property type="match status" value="1"/>
</dbReference>
<keyword evidence="2" id="KW-1185">Reference proteome</keyword>
<evidence type="ECO:0000313" key="1">
    <source>
        <dbReference type="EMBL" id="MBA8924169.1"/>
    </source>
</evidence>
<dbReference type="PANTHER" id="PTHR20854:SF4">
    <property type="entry name" value="INOSITOL-1-MONOPHOSPHATASE-RELATED"/>
    <property type="match status" value="1"/>
</dbReference>
<accession>A0ABR6BBB6</accession>
<dbReference type="PANTHER" id="PTHR20854">
    <property type="entry name" value="INOSITOL MONOPHOSPHATASE"/>
    <property type="match status" value="1"/>
</dbReference>
<name>A0ABR6BBB6_9PSEU</name>
<dbReference type="PRINTS" id="PR00377">
    <property type="entry name" value="IMPHPHTASES"/>
</dbReference>
<dbReference type="InterPro" id="IPR000760">
    <property type="entry name" value="Inositol_monophosphatase-like"/>
</dbReference>